<organism evidence="4 5">
    <name type="scientific">Coccomyxa subellipsoidea (strain C-169)</name>
    <name type="common">Green microalga</name>
    <dbReference type="NCBI Taxonomy" id="574566"/>
    <lineage>
        <taxon>Eukaryota</taxon>
        <taxon>Viridiplantae</taxon>
        <taxon>Chlorophyta</taxon>
        <taxon>core chlorophytes</taxon>
        <taxon>Trebouxiophyceae</taxon>
        <taxon>Trebouxiophyceae incertae sedis</taxon>
        <taxon>Coccomyxaceae</taxon>
        <taxon>Coccomyxa</taxon>
        <taxon>Coccomyxa subellipsoidea</taxon>
    </lineage>
</organism>
<evidence type="ECO:0000256" key="1">
    <source>
        <dbReference type="ARBA" id="ARBA00010118"/>
    </source>
</evidence>
<dbReference type="PANTHER" id="PTHR12203">
    <property type="entry name" value="KDEL LYS-ASP-GLU-LEU CONTAINING - RELATED"/>
    <property type="match status" value="1"/>
</dbReference>
<sequence length="837" mass="92616">MAPLGPPNSQMIRYAKLDSWALLVVELEGMPQNWRPAFDSLWEASAGAASQAPPNLVLLDRTTQQQLGFASGGCSDSKARSKNIGSLFAIMCGADVIIEAEEGVEHVEAAGQLPLQAAASGPFLQAFGDPSSRLINPYALFGHPEIWPAVFPPAAVSNATFEFRKVQQPPDQDGSYRPLIQSALVNDYPATDAVLGLTLLAHKGPQRFYSKPAAIGVQPGYFAPLGLGSTVYGSDAFWGLVMQGASNQALAPAWRSLWVQKLLWGVGGQLLILAPSARQNRTVRLLQLEAQGQEMEGYSKTGTLVDFLHHWEGNENILDLKMLQLARDLRSAGFWSQAEVDSMGAWVADLRAVGYVFPDVLVPKQQAVSPAEGARTKKLAAFCFTGQADRAPEAIPATLSQMQKLLTAESTSQEAMQLAETLEHSRTEDGSILFAHDTFAYVSTHESCGDHIRWIAQQPFTFSILYNDPLLEVPYPLDPARQPPPGFQEWLGFAKEKGCVLEKYDRIEEDLRPFRKTGITAAMVREAAQLEHVALFQIRGGQVISGLAGALPDMDFVVNCIDEPRVLLGEGTAAERMHTSCRGASQDTVQLWHQHGYFVGGWQPLVGSLLPVLSQSKINGCFQDITIPTWMNDGTNRVEPDEILGWRKRCPKLYFRGTSTGGRVDNTTAFHVMHRQRLVEYGLNRTEVMDVGFVGYVQCSEEACRAMEAQYGLKERVPEDEMWRYKFLMILDGNTFSSRLMRTLTSGSLVFRAGLFSEWFDERIQPGVHYIPVGLDFQDLQGKLDWALSHDKEAHAIAEQAALQAKLFIRPEDIQCYWYRLLLEYAGLLQQGSASNK</sequence>
<name>I0YJL1_COCSC</name>
<accession>I0YJL1</accession>
<dbReference type="InterPro" id="IPR005049">
    <property type="entry name" value="STL-like"/>
</dbReference>
<comment type="caution">
    <text evidence="4">The sequence shown here is derived from an EMBL/GenBank/DDBJ whole genome shotgun (WGS) entry which is preliminary data.</text>
</comment>
<dbReference type="AlphaFoldDB" id="I0YJL1"/>
<proteinExistence type="inferred from homology"/>
<protein>
    <recommendedName>
        <fullName evidence="3">Glycosyl transferase CAP10 domain-containing protein</fullName>
    </recommendedName>
</protein>
<keyword evidence="5" id="KW-1185">Reference proteome</keyword>
<keyword evidence="2" id="KW-0808">Transferase</keyword>
<feature type="domain" description="Glycosyl transferase CAP10" evidence="3">
    <location>
        <begin position="550"/>
        <end position="832"/>
    </location>
</feature>
<dbReference type="Pfam" id="PF05686">
    <property type="entry name" value="Glyco_transf_90"/>
    <property type="match status" value="1"/>
</dbReference>
<dbReference type="Proteomes" id="UP000007264">
    <property type="component" value="Unassembled WGS sequence"/>
</dbReference>
<evidence type="ECO:0000259" key="3">
    <source>
        <dbReference type="SMART" id="SM00672"/>
    </source>
</evidence>
<comment type="similarity">
    <text evidence="1">Belongs to the glycosyltransferase 90 family.</text>
</comment>
<dbReference type="InterPro" id="IPR051091">
    <property type="entry name" value="O-Glucosyltr/Glycosyltrsf_90"/>
</dbReference>
<dbReference type="PANTHER" id="PTHR12203:SF35">
    <property type="entry name" value="PROTEIN O-GLUCOSYLTRANSFERASE 1"/>
    <property type="match status" value="1"/>
</dbReference>
<gene>
    <name evidence="4" type="ORF">COCSUDRAFT_45356</name>
</gene>
<reference evidence="4 5" key="1">
    <citation type="journal article" date="2012" name="Genome Biol.">
        <title>The genome of the polar eukaryotic microalga coccomyxa subellipsoidea reveals traits of cold adaptation.</title>
        <authorList>
            <person name="Blanc G."/>
            <person name="Agarkova I."/>
            <person name="Grimwood J."/>
            <person name="Kuo A."/>
            <person name="Brueggeman A."/>
            <person name="Dunigan D."/>
            <person name="Gurnon J."/>
            <person name="Ladunga I."/>
            <person name="Lindquist E."/>
            <person name="Lucas S."/>
            <person name="Pangilinan J."/>
            <person name="Proschold T."/>
            <person name="Salamov A."/>
            <person name="Schmutz J."/>
            <person name="Weeks D."/>
            <person name="Yamada T."/>
            <person name="Claverie J.M."/>
            <person name="Grigoriev I."/>
            <person name="Van Etten J."/>
            <person name="Lomsadze A."/>
            <person name="Borodovsky M."/>
        </authorList>
    </citation>
    <scope>NUCLEOTIDE SEQUENCE [LARGE SCALE GENOMIC DNA]</scope>
    <source>
        <strain evidence="4 5">C-169</strain>
    </source>
</reference>
<dbReference type="OrthoDB" id="523510at2759"/>
<dbReference type="RefSeq" id="XP_005643124.1">
    <property type="nucleotide sequence ID" value="XM_005643067.1"/>
</dbReference>
<dbReference type="Pfam" id="PF03385">
    <property type="entry name" value="STELLO"/>
    <property type="match status" value="1"/>
</dbReference>
<dbReference type="SMART" id="SM00672">
    <property type="entry name" value="CAP10"/>
    <property type="match status" value="1"/>
</dbReference>
<dbReference type="GO" id="GO:0016740">
    <property type="term" value="F:transferase activity"/>
    <property type="evidence" value="ECO:0007669"/>
    <property type="project" value="UniProtKB-KW"/>
</dbReference>
<evidence type="ECO:0000313" key="5">
    <source>
        <dbReference type="Proteomes" id="UP000007264"/>
    </source>
</evidence>
<dbReference type="eggNOG" id="KOG2458">
    <property type="taxonomic scope" value="Eukaryota"/>
</dbReference>
<dbReference type="KEGG" id="csl:COCSUDRAFT_45356"/>
<dbReference type="GeneID" id="17036465"/>
<evidence type="ECO:0000256" key="2">
    <source>
        <dbReference type="ARBA" id="ARBA00022679"/>
    </source>
</evidence>
<evidence type="ECO:0000313" key="4">
    <source>
        <dbReference type="EMBL" id="EIE18580.1"/>
    </source>
</evidence>
<dbReference type="EMBL" id="AGSI01000023">
    <property type="protein sequence ID" value="EIE18580.1"/>
    <property type="molecule type" value="Genomic_DNA"/>
</dbReference>
<dbReference type="InterPro" id="IPR006598">
    <property type="entry name" value="CAP10"/>
</dbReference>